<keyword evidence="4" id="KW-0175">Coiled coil</keyword>
<evidence type="ECO:0000259" key="5">
    <source>
        <dbReference type="Pfam" id="PF00198"/>
    </source>
</evidence>
<protein>
    <submittedName>
        <fullName evidence="6">Pyruvate dehydrogenase E2 component (Dihydrolipoamide acetyltransferase)</fullName>
    </submittedName>
</protein>
<dbReference type="InterPro" id="IPR001078">
    <property type="entry name" value="2-oxoacid_DH_actylTfrase"/>
</dbReference>
<dbReference type="AlphaFoldDB" id="A0A2K8KFX0"/>
<evidence type="ECO:0000256" key="3">
    <source>
        <dbReference type="ARBA" id="ARBA00023315"/>
    </source>
</evidence>
<accession>A0A2K8KFX0</accession>
<dbReference type="Gene3D" id="3.30.559.10">
    <property type="entry name" value="Chloramphenicol acetyltransferase-like domain"/>
    <property type="match status" value="1"/>
</dbReference>
<dbReference type="GO" id="GO:0031405">
    <property type="term" value="F:lipoic acid binding"/>
    <property type="evidence" value="ECO:0007669"/>
    <property type="project" value="TreeGrafter"/>
</dbReference>
<keyword evidence="2 6" id="KW-0808">Transferase</keyword>
<keyword evidence="7" id="KW-1185">Reference proteome</keyword>
<evidence type="ECO:0000256" key="1">
    <source>
        <dbReference type="ARBA" id="ARBA00001938"/>
    </source>
</evidence>
<dbReference type="GO" id="GO:0005737">
    <property type="term" value="C:cytoplasm"/>
    <property type="evidence" value="ECO:0007669"/>
    <property type="project" value="TreeGrafter"/>
</dbReference>
<dbReference type="GO" id="GO:0016407">
    <property type="term" value="F:acetyltransferase activity"/>
    <property type="evidence" value="ECO:0007669"/>
    <property type="project" value="TreeGrafter"/>
</dbReference>
<evidence type="ECO:0000256" key="4">
    <source>
        <dbReference type="SAM" id="Coils"/>
    </source>
</evidence>
<sequence length="908" mass="101885">MVHQRARNLPTKGIVVEWLFTDDTIAFGADFARVLLEDGTDFIVKSNYNGVVVKTIRLNSPIKNGSILANVLVGEKEIAKYKNRNFLKEHVPPQINEFMPEDFKVSETNGFNDLDAETSGALVSGEISEPQPALLPKVEGETMPSQSLDRFAQMRANIRDSIKNAPQIKNETPISQEELLKMDKAAIAKDEGAIFSKKDGVGPSKFRQLVNARKEALLQENNFREVQEEPELNAMSKTDEKGRPLIMRNIIAARMEKLNDAGGDVNVLSNETNDSTKIGGQSEMINNNINDQNKAQTDFQSEPQDIGSTTYRGTVLPSVNPNQLMGAIQNKSNKTYAEAKLTNLYDPTKRNSIIAKGNERNIINQRRQAVEAGLLDGSEPKNPDLAFWKGNLPKEFAQVVPYQTESGDIKYVSYDQTPQGKIELAEWIKNNQNKKPQQYQNQAVTPQTTPNYNFQPQSSPLDVTQEWDLHNATPKVLQQDLNQKLNQQEVQLKAVAGKEVANEAIELLKKQIADLQSSLEKQNQLNAATQRLNAAPTFGGNYAGGTDTFSQLFQYMMMQNIMQSMPMNKNSSEDVKDVIRREIDNFKNELRPGNQHYHNSPNQCYCQQSQPYNNFPPHEHQFHQPNYPGFDPHTTQQFGAQKKNYANQDWNQMQAVNFEKPQTETTGYLDFEGSDANKIVKREKVNKNRNAAVKSMILSQNYIPPLTISTEIDMSSILKLKHVLKKTQTELKFPSIAFIAKAISLTLGEYPKLNSSYDPESNEVIIKKYHNIGLATETSEGLIIPVLKFVEKLSVKEVAIDIKEMTQRLRTGELYNYETEGSTITIANYGSIGAIQATPTIFYPNAAVIGVGKVIKKPVVVSDEKLAIKAIMNMTLTVDQRIIDAAEAGQFLARVKEILEKPEFLTMS</sequence>
<dbReference type="Pfam" id="PF00198">
    <property type="entry name" value="2-oxoacid_dh"/>
    <property type="match status" value="1"/>
</dbReference>
<evidence type="ECO:0000256" key="2">
    <source>
        <dbReference type="ARBA" id="ARBA00022679"/>
    </source>
</evidence>
<dbReference type="PANTHER" id="PTHR43178">
    <property type="entry name" value="DIHYDROLIPOAMIDE ACETYLTRANSFERASE COMPONENT OF PYRUVATE DEHYDROGENASE COMPLEX"/>
    <property type="match status" value="1"/>
</dbReference>
<evidence type="ECO:0000313" key="6">
    <source>
        <dbReference type="EMBL" id="ATX70575.1"/>
    </source>
</evidence>
<dbReference type="PANTHER" id="PTHR43178:SF5">
    <property type="entry name" value="LIPOAMIDE ACYLTRANSFERASE COMPONENT OF BRANCHED-CHAIN ALPHA-KETO ACID DEHYDROGENASE COMPLEX, MITOCHONDRIAL"/>
    <property type="match status" value="1"/>
</dbReference>
<name>A0A2K8KFX0_9MOLU</name>
<keyword evidence="6" id="KW-0670">Pyruvate</keyword>
<comment type="cofactor">
    <cofactor evidence="1">
        <name>(R)-lipoate</name>
        <dbReference type="ChEBI" id="CHEBI:83088"/>
    </cofactor>
</comment>
<evidence type="ECO:0000313" key="7">
    <source>
        <dbReference type="Proteomes" id="UP000231179"/>
    </source>
</evidence>
<feature type="domain" description="2-oxoacid dehydrogenase acyltransferase catalytic" evidence="5">
    <location>
        <begin position="680"/>
        <end position="906"/>
    </location>
</feature>
<gene>
    <name evidence="6" type="primary">pdhC</name>
    <name evidence="6" type="ORF">SCLAR_v1c02450</name>
</gene>
<dbReference type="InterPro" id="IPR050743">
    <property type="entry name" value="2-oxoacid_DH_E2_comp"/>
</dbReference>
<dbReference type="RefSeq" id="WP_100254139.1">
    <property type="nucleotide sequence ID" value="NZ_CP024870.1"/>
</dbReference>
<dbReference type="EMBL" id="CP024870">
    <property type="protein sequence ID" value="ATX70575.1"/>
    <property type="molecule type" value="Genomic_DNA"/>
</dbReference>
<proteinExistence type="predicted"/>
<reference evidence="6 7" key="1">
    <citation type="submission" date="2017-11" db="EMBL/GenBank/DDBJ databases">
        <title>Complete genome sequence of Spiroplasma clarkii CN-5 (DSM 19994).</title>
        <authorList>
            <person name="Tsai Y.-M."/>
            <person name="Chang A."/>
            <person name="Lo W.-S."/>
            <person name="Kuo C.-H."/>
        </authorList>
    </citation>
    <scope>NUCLEOTIDE SEQUENCE [LARGE SCALE GENOMIC DNA]</scope>
    <source>
        <strain evidence="6 7">CN-5</strain>
    </source>
</reference>
<feature type="coiled-coil region" evidence="4">
    <location>
        <begin position="478"/>
        <end position="525"/>
    </location>
</feature>
<dbReference type="Proteomes" id="UP000231179">
    <property type="component" value="Chromosome"/>
</dbReference>
<organism evidence="6 7">
    <name type="scientific">Spiroplasma clarkii</name>
    <dbReference type="NCBI Taxonomy" id="2139"/>
    <lineage>
        <taxon>Bacteria</taxon>
        <taxon>Bacillati</taxon>
        <taxon>Mycoplasmatota</taxon>
        <taxon>Mollicutes</taxon>
        <taxon>Entomoplasmatales</taxon>
        <taxon>Spiroplasmataceae</taxon>
        <taxon>Spiroplasma</taxon>
    </lineage>
</organism>
<dbReference type="InterPro" id="IPR023213">
    <property type="entry name" value="CAT-like_dom_sf"/>
</dbReference>
<dbReference type="SUPFAM" id="SSF52777">
    <property type="entry name" value="CoA-dependent acyltransferases"/>
    <property type="match status" value="1"/>
</dbReference>
<keyword evidence="3" id="KW-0012">Acyltransferase</keyword>